<dbReference type="EMBL" id="LS398110">
    <property type="protein sequence ID" value="SPP98204.1"/>
    <property type="molecule type" value="Genomic_DNA"/>
</dbReference>
<evidence type="ECO:0000313" key="3">
    <source>
        <dbReference type="Proteomes" id="UP000246085"/>
    </source>
</evidence>
<dbReference type="SUPFAM" id="SSF46689">
    <property type="entry name" value="Homeodomain-like"/>
    <property type="match status" value="1"/>
</dbReference>
<reference evidence="2 3" key="1">
    <citation type="submission" date="2018-03" db="EMBL/GenBank/DDBJ databases">
        <authorList>
            <person name="Gully D."/>
        </authorList>
    </citation>
    <scope>NUCLEOTIDE SEQUENCE [LARGE SCALE GENOMIC DNA]</scope>
    <source>
        <strain evidence="2">ORS3257</strain>
    </source>
</reference>
<dbReference type="InterPro" id="IPR009057">
    <property type="entry name" value="Homeodomain-like_sf"/>
</dbReference>
<dbReference type="Pfam" id="PF13518">
    <property type="entry name" value="HTH_28"/>
    <property type="match status" value="1"/>
</dbReference>
<organism evidence="2 3">
    <name type="scientific">Bradyrhizobium vignae</name>
    <dbReference type="NCBI Taxonomy" id="1549949"/>
    <lineage>
        <taxon>Bacteria</taxon>
        <taxon>Pseudomonadati</taxon>
        <taxon>Pseudomonadota</taxon>
        <taxon>Alphaproteobacteria</taxon>
        <taxon>Hyphomicrobiales</taxon>
        <taxon>Nitrobacteraceae</taxon>
        <taxon>Bradyrhizobium</taxon>
    </lineage>
</organism>
<dbReference type="KEGG" id="bvz:BRAD3257_7490"/>
<sequence>MTRPLSIDLRRRVVTSVAGSMSCREAAAHFRVGVSSAIRWVARARETGEVTPKPQDGDRRSHAIDAQAERILALIAAKRDSTLEELKAAHAADGHTFSDSALSRFFQRRQITLKPRPYTPPSKSA</sequence>
<protein>
    <submittedName>
        <fullName evidence="2">Transposase</fullName>
    </submittedName>
</protein>
<dbReference type="AlphaFoldDB" id="A0A2U3Q9W4"/>
<name>A0A2U3Q9W4_9BRAD</name>
<dbReference type="InterPro" id="IPR055247">
    <property type="entry name" value="InsJ-like_HTH"/>
</dbReference>
<dbReference type="Proteomes" id="UP000246085">
    <property type="component" value="Chromosome BRAD3257"/>
</dbReference>
<evidence type="ECO:0000259" key="1">
    <source>
        <dbReference type="Pfam" id="PF13518"/>
    </source>
</evidence>
<gene>
    <name evidence="2" type="ORF">BRAD3257_7490</name>
</gene>
<evidence type="ECO:0000313" key="2">
    <source>
        <dbReference type="EMBL" id="SPP98204.1"/>
    </source>
</evidence>
<feature type="domain" description="Insertion element IS150 protein InsJ-like helix-turn-helix" evidence="1">
    <location>
        <begin position="10"/>
        <end position="54"/>
    </location>
</feature>
<dbReference type="PROSITE" id="PS51257">
    <property type="entry name" value="PROKAR_LIPOPROTEIN"/>
    <property type="match status" value="1"/>
</dbReference>
<accession>A0A2U3Q9W4</accession>
<proteinExistence type="predicted"/>